<evidence type="ECO:0000256" key="4">
    <source>
        <dbReference type="ARBA" id="ARBA00041766"/>
    </source>
</evidence>
<dbReference type="InterPro" id="IPR001926">
    <property type="entry name" value="TrpB-like_PALP"/>
</dbReference>
<dbReference type="GO" id="GO:0003941">
    <property type="term" value="F:L-serine ammonia-lyase activity"/>
    <property type="evidence" value="ECO:0007669"/>
    <property type="project" value="TreeGrafter"/>
</dbReference>
<keyword evidence="8" id="KW-1185">Reference proteome</keyword>
<reference evidence="7 8" key="1">
    <citation type="journal article" date="2021" name="Elife">
        <title>Chloroplast acquisition without the gene transfer in kleptoplastic sea slugs, Plakobranchus ocellatus.</title>
        <authorList>
            <person name="Maeda T."/>
            <person name="Takahashi S."/>
            <person name="Yoshida T."/>
            <person name="Shimamura S."/>
            <person name="Takaki Y."/>
            <person name="Nagai Y."/>
            <person name="Toyoda A."/>
            <person name="Suzuki Y."/>
            <person name="Arimoto A."/>
            <person name="Ishii H."/>
            <person name="Satoh N."/>
            <person name="Nishiyama T."/>
            <person name="Hasebe M."/>
            <person name="Maruyama T."/>
            <person name="Minagawa J."/>
            <person name="Obokata J."/>
            <person name="Shigenobu S."/>
        </authorList>
    </citation>
    <scope>NUCLEOTIDE SEQUENCE [LARGE SCALE GENOMIC DNA]</scope>
</reference>
<proteinExistence type="predicted"/>
<feature type="domain" description="Tryptophan synthase beta chain-like PALP" evidence="6">
    <location>
        <begin position="225"/>
        <end position="330"/>
    </location>
</feature>
<evidence type="ECO:0000313" key="7">
    <source>
        <dbReference type="EMBL" id="GFN89065.1"/>
    </source>
</evidence>
<accession>A0AAV3Z3B1</accession>
<name>A0AAV3Z3B1_9GAST</name>
<dbReference type="PANTHER" id="PTHR48078">
    <property type="entry name" value="THREONINE DEHYDRATASE, MITOCHONDRIAL-RELATED"/>
    <property type="match status" value="1"/>
</dbReference>
<keyword evidence="3" id="KW-0456">Lyase</keyword>
<comment type="caution">
    <text evidence="7">The sequence shown here is derived from an EMBL/GenBank/DDBJ whole genome shotgun (WGS) entry which is preliminary data.</text>
</comment>
<dbReference type="GO" id="GO:0006565">
    <property type="term" value="P:L-serine catabolic process"/>
    <property type="evidence" value="ECO:0007669"/>
    <property type="project" value="TreeGrafter"/>
</dbReference>
<dbReference type="Proteomes" id="UP000735302">
    <property type="component" value="Unassembled WGS sequence"/>
</dbReference>
<dbReference type="PANTHER" id="PTHR48078:SF6">
    <property type="entry name" value="L-THREONINE DEHYDRATASE CATABOLIC TDCB"/>
    <property type="match status" value="1"/>
</dbReference>
<evidence type="ECO:0000259" key="6">
    <source>
        <dbReference type="Pfam" id="PF00291"/>
    </source>
</evidence>
<evidence type="ECO:0000256" key="2">
    <source>
        <dbReference type="ARBA" id="ARBA00022898"/>
    </source>
</evidence>
<protein>
    <recommendedName>
        <fullName evidence="4">L-serine deaminase</fullName>
    </recommendedName>
    <alternativeName>
        <fullName evidence="5">L-threonine dehydratase</fullName>
    </alternativeName>
</protein>
<dbReference type="Pfam" id="PF00291">
    <property type="entry name" value="PALP"/>
    <property type="match status" value="2"/>
</dbReference>
<dbReference type="SUPFAM" id="SSF53686">
    <property type="entry name" value="Tryptophan synthase beta subunit-like PLP-dependent enzymes"/>
    <property type="match status" value="1"/>
</dbReference>
<dbReference type="InterPro" id="IPR050147">
    <property type="entry name" value="Ser/Thr_Dehydratase"/>
</dbReference>
<keyword evidence="2" id="KW-0663">Pyridoxal phosphate</keyword>
<dbReference type="GO" id="GO:0006567">
    <property type="term" value="P:L-threonine catabolic process"/>
    <property type="evidence" value="ECO:0007669"/>
    <property type="project" value="TreeGrafter"/>
</dbReference>
<dbReference type="GO" id="GO:0009097">
    <property type="term" value="P:isoleucine biosynthetic process"/>
    <property type="evidence" value="ECO:0007669"/>
    <property type="project" value="TreeGrafter"/>
</dbReference>
<sequence>MPDHAPEAKVKATLAMGASVTKVTFDQWYRVVVNRKFDQFQGIFIHPASDAAVIAGNGTIGLEILEDVPNVDTIIAPYGGGSLSSGIAIAAKGIKPSVKAGGRYGAPTLEAEVHVSNNGCLKNTLFLWCECTPSRLLVQASKLSFKRRPTLKAAVHVSDNTCFEILSFFGASAHQVGYLSKRRSYPLSFTAWSFVSGSVGKGEGGCHYVTTHNSTDVAARTTRPVLVFACEVDTAAPLSAAFKAGKPVKCQYTPNFVDGMGSSGVLAEMWPLVKEKLDGSLVISLSQVAEAVKLLANKNHVIAEGAGAAPVAAALTADAGEGNIVCVVSGGNIDPNKLIHILQGLIPAQE</sequence>
<evidence type="ECO:0000256" key="5">
    <source>
        <dbReference type="ARBA" id="ARBA00042605"/>
    </source>
</evidence>
<organism evidence="7 8">
    <name type="scientific">Plakobranchus ocellatus</name>
    <dbReference type="NCBI Taxonomy" id="259542"/>
    <lineage>
        <taxon>Eukaryota</taxon>
        <taxon>Metazoa</taxon>
        <taxon>Spiralia</taxon>
        <taxon>Lophotrochozoa</taxon>
        <taxon>Mollusca</taxon>
        <taxon>Gastropoda</taxon>
        <taxon>Heterobranchia</taxon>
        <taxon>Euthyneura</taxon>
        <taxon>Panpulmonata</taxon>
        <taxon>Sacoglossa</taxon>
        <taxon>Placobranchoidea</taxon>
        <taxon>Plakobranchidae</taxon>
        <taxon>Plakobranchus</taxon>
    </lineage>
</organism>
<evidence type="ECO:0000256" key="3">
    <source>
        <dbReference type="ARBA" id="ARBA00023239"/>
    </source>
</evidence>
<dbReference type="AlphaFoldDB" id="A0AAV3Z3B1"/>
<evidence type="ECO:0000256" key="1">
    <source>
        <dbReference type="ARBA" id="ARBA00001933"/>
    </source>
</evidence>
<dbReference type="Gene3D" id="3.40.50.1100">
    <property type="match status" value="3"/>
</dbReference>
<dbReference type="GO" id="GO:0004794">
    <property type="term" value="F:threonine deaminase activity"/>
    <property type="evidence" value="ECO:0007669"/>
    <property type="project" value="TreeGrafter"/>
</dbReference>
<comment type="cofactor">
    <cofactor evidence="1">
        <name>pyridoxal 5'-phosphate</name>
        <dbReference type="ChEBI" id="CHEBI:597326"/>
    </cofactor>
</comment>
<dbReference type="InterPro" id="IPR036052">
    <property type="entry name" value="TrpB-like_PALP_sf"/>
</dbReference>
<gene>
    <name evidence="7" type="ORF">PoB_001557100</name>
</gene>
<dbReference type="EMBL" id="BLXT01001916">
    <property type="protein sequence ID" value="GFN89065.1"/>
    <property type="molecule type" value="Genomic_DNA"/>
</dbReference>
<evidence type="ECO:0000313" key="8">
    <source>
        <dbReference type="Proteomes" id="UP000735302"/>
    </source>
</evidence>
<feature type="domain" description="Tryptophan synthase beta chain-like PALP" evidence="6">
    <location>
        <begin position="1"/>
        <end position="99"/>
    </location>
</feature>